<dbReference type="Proteomes" id="UP001288320">
    <property type="component" value="Unassembled WGS sequence"/>
</dbReference>
<dbReference type="Pfam" id="PF19348">
    <property type="entry name" value="DUF5926"/>
    <property type="match status" value="1"/>
</dbReference>
<evidence type="ECO:0000259" key="1">
    <source>
        <dbReference type="Pfam" id="PF19348"/>
    </source>
</evidence>
<sequence>MAKKNRKKDSATPKKKRAIIPFVERPFEGLDAEAELVAMRDLLPLATMTVTLTEEYGSEEVIFGTLLPNMVGALRRTDGQLLVAMQTVMNSGDASLDIATRVLAGLELKPGESYPGGTQPEAGSPRLQDIVASFSELELQEDPAFWMTEEEAATPESQAALRDARADMVPAARIESVNGAYWCRMSREFLRWVRPEPRDAVLDGLARLRVSCEERWDDDARFIGAFRAYGLSVPVWELARGTEAEELEEPLAKFAEKLSAAIASTEPLTSEEKRARSGLVSRQVTLR</sequence>
<dbReference type="RefSeq" id="WP_087070067.1">
    <property type="nucleotide sequence ID" value="NZ_CAUPFC010000034.1"/>
</dbReference>
<name>A0AAW9HER1_9ACTO</name>
<keyword evidence="4" id="KW-1185">Reference proteome</keyword>
<accession>A0AAW9HER1</accession>
<evidence type="ECO:0000313" key="4">
    <source>
        <dbReference type="Proteomes" id="UP001284901"/>
    </source>
</evidence>
<feature type="domain" description="DUF5926" evidence="1">
    <location>
        <begin position="26"/>
        <end position="287"/>
    </location>
</feature>
<evidence type="ECO:0000313" key="5">
    <source>
        <dbReference type="Proteomes" id="UP001288320"/>
    </source>
</evidence>
<comment type="caution">
    <text evidence="2">The sequence shown here is derived from an EMBL/GenBank/DDBJ whole genome shotgun (WGS) entry which is preliminary data.</text>
</comment>
<dbReference type="Proteomes" id="UP001284901">
    <property type="component" value="Unassembled WGS sequence"/>
</dbReference>
<evidence type="ECO:0000313" key="2">
    <source>
        <dbReference type="EMBL" id="MDY5141178.1"/>
    </source>
</evidence>
<reference evidence="2 4" key="1">
    <citation type="submission" date="2023-10" db="EMBL/GenBank/DDBJ databases">
        <title>Whole Genome based description of the genera Actinobaculum and Actinotignum reveals a complex phylogenetic relationship within the species included in the genus Actinotignum.</title>
        <authorList>
            <person name="Jensen C.S."/>
            <person name="Dargis R."/>
            <person name="Kemp M."/>
            <person name="Christensen J.J."/>
        </authorList>
    </citation>
    <scope>NUCLEOTIDE SEQUENCE</scope>
    <source>
        <strain evidence="3 4">SLA_B089</strain>
        <strain evidence="2">SLA_B245</strain>
    </source>
</reference>
<organism evidence="2 5">
    <name type="scientific">Actinotignum timonense</name>
    <dbReference type="NCBI Taxonomy" id="1870995"/>
    <lineage>
        <taxon>Bacteria</taxon>
        <taxon>Bacillati</taxon>
        <taxon>Actinomycetota</taxon>
        <taxon>Actinomycetes</taxon>
        <taxon>Actinomycetales</taxon>
        <taxon>Actinomycetaceae</taxon>
        <taxon>Actinotignum</taxon>
    </lineage>
</organism>
<proteinExistence type="predicted"/>
<evidence type="ECO:0000313" key="3">
    <source>
        <dbReference type="EMBL" id="MDY5146718.1"/>
    </source>
</evidence>
<dbReference type="AlphaFoldDB" id="A0AAW9HER1"/>
<dbReference type="EMBL" id="JAWNFV010000017">
    <property type="protein sequence ID" value="MDY5141178.1"/>
    <property type="molecule type" value="Genomic_DNA"/>
</dbReference>
<dbReference type="InterPro" id="IPR045970">
    <property type="entry name" value="DUF5926"/>
</dbReference>
<gene>
    <name evidence="2" type="ORF">R6G74_07665</name>
    <name evidence="3" type="ORF">R6P33_06785</name>
</gene>
<protein>
    <submittedName>
        <fullName evidence="2">DUF5926 family protein</fullName>
    </submittedName>
</protein>
<dbReference type="EMBL" id="JAWNFY010000017">
    <property type="protein sequence ID" value="MDY5146718.1"/>
    <property type="molecule type" value="Genomic_DNA"/>
</dbReference>
<dbReference type="GeneID" id="92813371"/>